<dbReference type="InterPro" id="IPR011330">
    <property type="entry name" value="Glyco_hydro/deAcase_b/a-brl"/>
</dbReference>
<dbReference type="GO" id="GO:0006013">
    <property type="term" value="P:mannose metabolic process"/>
    <property type="evidence" value="ECO:0007669"/>
    <property type="project" value="InterPro"/>
</dbReference>
<dbReference type="PANTHER" id="PTHR46017">
    <property type="entry name" value="ALPHA-MANNOSIDASE 2C1"/>
    <property type="match status" value="1"/>
</dbReference>
<comment type="caution">
    <text evidence="6">The sequence shown here is derived from an EMBL/GenBank/DDBJ whole genome shotgun (WGS) entry which is preliminary data.</text>
</comment>
<dbReference type="Gene3D" id="2.70.98.30">
    <property type="entry name" value="Golgi alpha-mannosidase II, domain 4"/>
    <property type="match status" value="1"/>
</dbReference>
<evidence type="ECO:0000313" key="7">
    <source>
        <dbReference type="Proteomes" id="UP000248806"/>
    </source>
</evidence>
<keyword evidence="2" id="KW-0479">Metal-binding</keyword>
<dbReference type="Pfam" id="PF22907">
    <property type="entry name" value="Ams1-like_1st"/>
    <property type="match status" value="1"/>
</dbReference>
<dbReference type="SUPFAM" id="SSF88688">
    <property type="entry name" value="Families 57/38 glycoside transferase middle domain"/>
    <property type="match status" value="1"/>
</dbReference>
<evidence type="ECO:0000256" key="3">
    <source>
        <dbReference type="ARBA" id="ARBA00022801"/>
    </source>
</evidence>
<dbReference type="FunFam" id="2.70.98.30:FF:000010">
    <property type="entry name" value="Cytosolic alpha-mannosidase"/>
    <property type="match status" value="1"/>
</dbReference>
<dbReference type="Pfam" id="PF17677">
    <property type="entry name" value="Glyco_hydro38C2"/>
    <property type="match status" value="1"/>
</dbReference>
<dbReference type="CDD" id="cd10789">
    <property type="entry name" value="GH38N_AMII_ER_cytosolic"/>
    <property type="match status" value="1"/>
</dbReference>
<organism evidence="6 7">
    <name type="scientific">Thermosporothrix hazakensis</name>
    <dbReference type="NCBI Taxonomy" id="644383"/>
    <lineage>
        <taxon>Bacteria</taxon>
        <taxon>Bacillati</taxon>
        <taxon>Chloroflexota</taxon>
        <taxon>Ktedonobacteria</taxon>
        <taxon>Ktedonobacterales</taxon>
        <taxon>Thermosporotrichaceae</taxon>
        <taxon>Thermosporothrix</taxon>
    </lineage>
</organism>
<dbReference type="Gene3D" id="3.20.110.10">
    <property type="entry name" value="Glycoside hydrolase 38, N terminal domain"/>
    <property type="match status" value="1"/>
</dbReference>
<evidence type="ECO:0000256" key="2">
    <source>
        <dbReference type="ARBA" id="ARBA00022723"/>
    </source>
</evidence>
<dbReference type="InterPro" id="IPR041147">
    <property type="entry name" value="GH38_C"/>
</dbReference>
<dbReference type="FunFam" id="1.20.1270.50:FF:000004">
    <property type="entry name" value="alpha-mannosidase 2C1 isoform X1"/>
    <property type="match status" value="1"/>
</dbReference>
<dbReference type="GO" id="GO:0046872">
    <property type="term" value="F:metal ion binding"/>
    <property type="evidence" value="ECO:0007669"/>
    <property type="project" value="UniProtKB-KW"/>
</dbReference>
<dbReference type="InterPro" id="IPR011013">
    <property type="entry name" value="Gal_mutarotase_sf_dom"/>
</dbReference>
<dbReference type="PANTHER" id="PTHR46017:SF1">
    <property type="entry name" value="ALPHA-MANNOSIDASE 2C1"/>
    <property type="match status" value="1"/>
</dbReference>
<name>A0A326U8B8_THEHA</name>
<dbReference type="Pfam" id="PF01074">
    <property type="entry name" value="Glyco_hydro_38N"/>
    <property type="match status" value="1"/>
</dbReference>
<dbReference type="AlphaFoldDB" id="A0A326U8B8"/>
<dbReference type="SUPFAM" id="SSF88713">
    <property type="entry name" value="Glycoside hydrolase/deacetylase"/>
    <property type="match status" value="1"/>
</dbReference>
<comment type="similarity">
    <text evidence="1">Belongs to the glycosyl hydrolase 38 family.</text>
</comment>
<dbReference type="InterPro" id="IPR028995">
    <property type="entry name" value="Glyco_hydro_57/38_cen_sf"/>
</dbReference>
<keyword evidence="7" id="KW-1185">Reference proteome</keyword>
<evidence type="ECO:0000256" key="1">
    <source>
        <dbReference type="ARBA" id="ARBA00009792"/>
    </source>
</evidence>
<dbReference type="Gene3D" id="2.60.40.2220">
    <property type="match status" value="1"/>
</dbReference>
<dbReference type="Pfam" id="PF07748">
    <property type="entry name" value="Glyco_hydro_38C"/>
    <property type="match status" value="1"/>
</dbReference>
<dbReference type="GO" id="GO:0004559">
    <property type="term" value="F:alpha-mannosidase activity"/>
    <property type="evidence" value="ECO:0007669"/>
    <property type="project" value="InterPro"/>
</dbReference>
<keyword evidence="3" id="KW-0378">Hydrolase</keyword>
<dbReference type="InterPro" id="IPR015341">
    <property type="entry name" value="Glyco_hydro_38_cen"/>
</dbReference>
<dbReference type="InterPro" id="IPR027291">
    <property type="entry name" value="Glyco_hydro_38_N_sf"/>
</dbReference>
<dbReference type="InterPro" id="IPR000602">
    <property type="entry name" value="Glyco_hydro_38_N"/>
</dbReference>
<dbReference type="SUPFAM" id="SSF74650">
    <property type="entry name" value="Galactose mutarotase-like"/>
    <property type="match status" value="1"/>
</dbReference>
<dbReference type="Pfam" id="PF09261">
    <property type="entry name" value="Alpha-mann_mid"/>
    <property type="match status" value="1"/>
</dbReference>
<gene>
    <name evidence="6" type="ORF">EI42_01976</name>
</gene>
<dbReference type="Proteomes" id="UP000248806">
    <property type="component" value="Unassembled WGS sequence"/>
</dbReference>
<dbReference type="SMART" id="SM00872">
    <property type="entry name" value="Alpha-mann_mid"/>
    <property type="match status" value="1"/>
</dbReference>
<dbReference type="RefSeq" id="WP_170142510.1">
    <property type="nucleotide sequence ID" value="NZ_BIFX01000001.1"/>
</dbReference>
<dbReference type="InterPro" id="IPR054723">
    <property type="entry name" value="Ams1-like_N"/>
</dbReference>
<proteinExistence type="inferred from homology"/>
<evidence type="ECO:0000256" key="4">
    <source>
        <dbReference type="ARBA" id="ARBA00023295"/>
    </source>
</evidence>
<feature type="domain" description="Glycoside hydrolase family 38 central" evidence="5">
    <location>
        <begin position="512"/>
        <end position="586"/>
    </location>
</feature>
<sequence>MPFTEKKLQAHLANYLRKAYSGERHPLSPVLVAPATGPMTPPPSPASEEWQPVEVGQLWGRKHATVWLKTELQVPEPMRNDPVILQLHWDSPSSDGLILRLEATAFLDGIAVGAFDYYHKELQLPPHAADGQPHEVTIQVYTSEPIPFRGLTIHNRNETAWKLYHVIETVLDAALALDENDIVRHTLIERLNAAYNMLDLREGYSSARFVASAKEAIAYLQEHLRDGLEDGNRPRVVVTGHAHLDLAWQWPYWRTRQKAVHTISTVLALMERYPDYHYSHSQPQSLQWVKEDAPEVFERVKQRVKEGRFELVGGMWVEPDCNLPSGESLVRQIMQGLRFLKEEFDYKPNNIWLPDVFGYSAALPQIMRGFDIPVFMTTKISWNQFNRMPNDTFRWRGIDGTEVLTHFVTAPVSDDGGWFYTYNGPFRARDMVGIWKNYRQQKINDEILYLCGWGDGGGGPDEHQMERAEAMKSLPGYPEVRWDRSEKFFRDLYERVWDDPRLPTWAGELYLEYHRGTYTSQGRTKLANRRNELLYRDAELLSTWAGLTGSQEELNKGWRGILLNQFHDVLPGSSITEVYEDATRIHAEARALGEKVRDEACSVLGERFGWRKGDLVLMNTLAWQRTDPVQIPAELQVNNLPAQQVEDWDGHKYYLVDGLQIPAVGAVLADQAASVSSEVPCSISRTTDGLIALHNQYYDLTFAANGEISRIYDKVAERDVLVPGQNGNQLIAYEDRPMNYDAWDIDLYYEEKPYPLHEASEIRVIEEGPVRVTVEVIRPFMASTVKQRISLWRNSPRIDFSTEIDWHEHQTLLKAAFPVDINALQATYEIQFGNVQRPTHRNTSWDLARFEVCAHRWADLSEGGYGVSLLNDAKYGHDIHDNVMRLTLLKSGIVPDPTADQGIHRFTYSLLPHRGDWRDAEVVRRAYELNVPVLAVTGSTSTSSAEERIAAYSFMQTDCQHVVIDTVKPAEDGDGFIVRLYEAHNQRGKGSITFSAPIASAQECNLLEETIADASYQGNALQFQVRPFEIKTFRVKLEI</sequence>
<dbReference type="GO" id="GO:0030246">
    <property type="term" value="F:carbohydrate binding"/>
    <property type="evidence" value="ECO:0007669"/>
    <property type="project" value="InterPro"/>
</dbReference>
<evidence type="ECO:0000313" key="6">
    <source>
        <dbReference type="EMBL" id="PZW31951.1"/>
    </source>
</evidence>
<protein>
    <submittedName>
        <fullName evidence="6">Alpha-mannosidase</fullName>
    </submittedName>
</protein>
<dbReference type="InterPro" id="IPR011682">
    <property type="entry name" value="Glyco_hydro_38_C"/>
</dbReference>
<reference evidence="6 7" key="1">
    <citation type="submission" date="2018-06" db="EMBL/GenBank/DDBJ databases">
        <title>Genomic Encyclopedia of Archaeal and Bacterial Type Strains, Phase II (KMG-II): from individual species to whole genera.</title>
        <authorList>
            <person name="Goeker M."/>
        </authorList>
    </citation>
    <scope>NUCLEOTIDE SEQUENCE [LARGE SCALE GENOMIC DNA]</scope>
    <source>
        <strain evidence="6 7">ATCC BAA-1881</strain>
    </source>
</reference>
<dbReference type="Gene3D" id="1.20.1270.50">
    <property type="entry name" value="Glycoside hydrolase family 38, central domain"/>
    <property type="match status" value="1"/>
</dbReference>
<dbReference type="FunFam" id="3.20.110.10:FF:000002">
    <property type="entry name" value="alpha-mannosidase 2C1 isoform X1"/>
    <property type="match status" value="1"/>
</dbReference>
<keyword evidence="4" id="KW-0326">Glycosidase</keyword>
<evidence type="ECO:0000259" key="5">
    <source>
        <dbReference type="SMART" id="SM00872"/>
    </source>
</evidence>
<dbReference type="GO" id="GO:0009313">
    <property type="term" value="P:oligosaccharide catabolic process"/>
    <property type="evidence" value="ECO:0007669"/>
    <property type="project" value="TreeGrafter"/>
</dbReference>
<dbReference type="InterPro" id="IPR037094">
    <property type="entry name" value="Glyco_hydro_38_cen_sf"/>
</dbReference>
<accession>A0A326U8B8</accession>
<dbReference type="EMBL" id="QKUF01000005">
    <property type="protein sequence ID" value="PZW31951.1"/>
    <property type="molecule type" value="Genomic_DNA"/>
</dbReference>